<feature type="transmembrane region" description="Helical" evidence="1">
    <location>
        <begin position="41"/>
        <end position="63"/>
    </location>
</feature>
<dbReference type="Gene3D" id="1.20.1530.20">
    <property type="match status" value="1"/>
</dbReference>
<feature type="transmembrane region" description="Helical" evidence="1">
    <location>
        <begin position="210"/>
        <end position="231"/>
    </location>
</feature>
<reference evidence="3" key="1">
    <citation type="submission" date="2016-10" db="EMBL/GenBank/DDBJ databases">
        <authorList>
            <person name="Varghese N."/>
            <person name="Submissions S."/>
        </authorList>
    </citation>
    <scope>NUCLEOTIDE SEQUENCE [LARGE SCALE GENOMIC DNA]</scope>
    <source>
        <strain evidence="3">JS21-1</strain>
    </source>
</reference>
<dbReference type="InterPro" id="IPR038770">
    <property type="entry name" value="Na+/solute_symporter_sf"/>
</dbReference>
<evidence type="ECO:0000313" key="3">
    <source>
        <dbReference type="Proteomes" id="UP000199214"/>
    </source>
</evidence>
<keyword evidence="1" id="KW-0812">Transmembrane</keyword>
<dbReference type="InterPro" id="IPR016833">
    <property type="entry name" value="Put_Na-Bile_cotransptr"/>
</dbReference>
<protein>
    <submittedName>
        <fullName evidence="2">Solute carrier family 10 (Sodium/bile acid cotransporter), member 7</fullName>
    </submittedName>
</protein>
<feature type="transmembrane region" description="Helical" evidence="1">
    <location>
        <begin position="101"/>
        <end position="124"/>
    </location>
</feature>
<dbReference type="AlphaFoldDB" id="A0A1H7J974"/>
<gene>
    <name evidence="2" type="ORF">SAMN05216382_0954</name>
</gene>
<dbReference type="PIRSF" id="PIRSF026166">
    <property type="entry name" value="UCP026166"/>
    <property type="match status" value="1"/>
</dbReference>
<feature type="transmembrane region" description="Helical" evidence="1">
    <location>
        <begin position="287"/>
        <end position="307"/>
    </location>
</feature>
<dbReference type="Pfam" id="PF13593">
    <property type="entry name" value="SBF_like"/>
    <property type="match status" value="1"/>
</dbReference>
<dbReference type="PANTHER" id="PTHR18640:SF5">
    <property type="entry name" value="SODIUM_BILE ACID COTRANSPORTER 7"/>
    <property type="match status" value="1"/>
</dbReference>
<dbReference type="PANTHER" id="PTHR18640">
    <property type="entry name" value="SOLUTE CARRIER FAMILY 10 MEMBER 7"/>
    <property type="match status" value="1"/>
</dbReference>
<name>A0A1H7J974_9SPHN</name>
<proteinExistence type="predicted"/>
<accession>A0A1H7J974</accession>
<feature type="transmembrane region" description="Helical" evidence="1">
    <location>
        <begin position="70"/>
        <end position="95"/>
    </location>
</feature>
<keyword evidence="1" id="KW-1133">Transmembrane helix</keyword>
<sequence>MSFIRRFIDPYLLLLLATVALAAVLPARGEGARVAEVAVTVAVALLFFLYGARLAPAAIWAGLTHWRLQGLVFLSTFALFPLLGLAVSGVARAWVPGEIAAGLLFLTLLPSTVQSSIAFTGIAGGNVPAALCSASVSNLVGTVLTPLIVAVVFPLTGLLPAAAGGGVSLHAIEGIAAQILLPFVAGQVARPLIGEWIARHKGPTSLVDRGSILLVVYAAFSEGMVSGVWQAVSAGDLALVLLCDGLLLAAVIAGTTWMSRALGFSKPDEIAIVFCGSKKSMASGIPMATILFAGSSVSLIVLPLMIFHQVQLFVCAVLARRYAARGAGGVDPARADERVVEAAVDSR</sequence>
<organism evidence="2 3">
    <name type="scientific">Sphingomonas palmae</name>
    <dbReference type="NCBI Taxonomy" id="1855283"/>
    <lineage>
        <taxon>Bacteria</taxon>
        <taxon>Pseudomonadati</taxon>
        <taxon>Pseudomonadota</taxon>
        <taxon>Alphaproteobacteria</taxon>
        <taxon>Sphingomonadales</taxon>
        <taxon>Sphingomonadaceae</taxon>
        <taxon>Sphingomonas</taxon>
    </lineage>
</organism>
<dbReference type="EMBL" id="FNZZ01000001">
    <property type="protein sequence ID" value="SEK70417.1"/>
    <property type="molecule type" value="Genomic_DNA"/>
</dbReference>
<feature type="transmembrane region" description="Helical" evidence="1">
    <location>
        <begin position="136"/>
        <end position="155"/>
    </location>
</feature>
<dbReference type="RefSeq" id="WP_093003931.1">
    <property type="nucleotide sequence ID" value="NZ_FNZZ01000001.1"/>
</dbReference>
<evidence type="ECO:0000256" key="1">
    <source>
        <dbReference type="SAM" id="Phobius"/>
    </source>
</evidence>
<dbReference type="GO" id="GO:0005886">
    <property type="term" value="C:plasma membrane"/>
    <property type="evidence" value="ECO:0007669"/>
    <property type="project" value="TreeGrafter"/>
</dbReference>
<evidence type="ECO:0000313" key="2">
    <source>
        <dbReference type="EMBL" id="SEK70417.1"/>
    </source>
</evidence>
<dbReference type="STRING" id="1855283.SAMN05216382_0954"/>
<feature type="transmembrane region" description="Helical" evidence="1">
    <location>
        <begin position="237"/>
        <end position="257"/>
    </location>
</feature>
<dbReference type="Proteomes" id="UP000199214">
    <property type="component" value="Unassembled WGS sequence"/>
</dbReference>
<keyword evidence="3" id="KW-1185">Reference proteome</keyword>
<keyword evidence="1" id="KW-0472">Membrane</keyword>
<dbReference type="OrthoDB" id="9792271at2"/>